<dbReference type="InterPro" id="IPR011928">
    <property type="entry name" value="Phage_phiJL001_Gp84"/>
</dbReference>
<organism evidence="2 3">
    <name type="scientific">Pacificibacter marinus</name>
    <dbReference type="NCBI Taxonomy" id="658057"/>
    <lineage>
        <taxon>Bacteria</taxon>
        <taxon>Pseudomonadati</taxon>
        <taxon>Pseudomonadota</taxon>
        <taxon>Alphaproteobacteria</taxon>
        <taxon>Rhodobacterales</taxon>
        <taxon>Roseobacteraceae</taxon>
        <taxon>Pacificibacter</taxon>
    </lineage>
</organism>
<evidence type="ECO:0000313" key="2">
    <source>
        <dbReference type="EMBL" id="SLN26078.1"/>
    </source>
</evidence>
<gene>
    <name evidence="2" type="ORF">PAM7971_00975</name>
</gene>
<proteinExistence type="predicted"/>
<dbReference type="Pfam" id="PF09931">
    <property type="entry name" value="Phage_phiJL001_Gp84_N"/>
    <property type="match status" value="1"/>
</dbReference>
<dbReference type="RefSeq" id="WP_085847859.1">
    <property type="nucleotide sequence ID" value="NZ_FNZV01000002.1"/>
</dbReference>
<feature type="domain" description="Bacteriophage phiJL001 Gp84 C-terminal" evidence="1">
    <location>
        <begin position="194"/>
        <end position="276"/>
    </location>
</feature>
<sequence>MADNFALGAHLASKTTTVCRCWAVVRKDGKTYGFTDHDTNLAFEQITFGADTGMTANALEQSTGLSVDNTEALGALSSAAVTESDIQAGRFDGASVRSWLVNWANVDERVLQFNGTFGEITRAVGGFRAELRGLTEALNQPQGRVYQSGCSAVLGDASCGFDANQLGYSTEITVETVEDTKVFSFANLTEFDDRWFERGKFVVLSGAAQGLVGVVKNDRLSADGRRIELWESLRAELTSGDQIRIEAGCDRRAKTCRLKFDNFENFQGFPHIPGEDWLTSYPVSSDLNEGGSLYGSGSDGDA</sequence>
<dbReference type="InterPro" id="IPR018964">
    <property type="entry name" value="Phage_phiJL001_Gp84_C"/>
</dbReference>
<dbReference type="NCBIfam" id="TIGR02218">
    <property type="entry name" value="phg_TIGR02218"/>
    <property type="match status" value="1"/>
</dbReference>
<evidence type="ECO:0000313" key="3">
    <source>
        <dbReference type="Proteomes" id="UP000193307"/>
    </source>
</evidence>
<reference evidence="2 3" key="1">
    <citation type="submission" date="2017-03" db="EMBL/GenBank/DDBJ databases">
        <authorList>
            <person name="Afonso C.L."/>
            <person name="Miller P.J."/>
            <person name="Scott M.A."/>
            <person name="Spackman E."/>
            <person name="Goraichik I."/>
            <person name="Dimitrov K.M."/>
            <person name="Suarez D.L."/>
            <person name="Swayne D.E."/>
        </authorList>
    </citation>
    <scope>NUCLEOTIDE SEQUENCE [LARGE SCALE GENOMIC DNA]</scope>
    <source>
        <strain evidence="2 3">CECT 7971</strain>
    </source>
</reference>
<accession>A0A1Y5RV36</accession>
<protein>
    <recommendedName>
        <fullName evidence="1">Bacteriophage phiJL001 Gp84 C-terminal domain-containing protein</fullName>
    </recommendedName>
</protein>
<dbReference type="Pfam" id="PF09356">
    <property type="entry name" value="Phage_BR0599"/>
    <property type="match status" value="1"/>
</dbReference>
<name>A0A1Y5RV36_9RHOB</name>
<dbReference type="OrthoDB" id="1633386at2"/>
<dbReference type="EMBL" id="FWFW01000002">
    <property type="protein sequence ID" value="SLN26078.1"/>
    <property type="molecule type" value="Genomic_DNA"/>
</dbReference>
<evidence type="ECO:0000259" key="1">
    <source>
        <dbReference type="Pfam" id="PF09356"/>
    </source>
</evidence>
<dbReference type="AlphaFoldDB" id="A0A1Y5RV36"/>
<dbReference type="STRING" id="658057.SAMN04488032_102113"/>
<dbReference type="Proteomes" id="UP000193307">
    <property type="component" value="Unassembled WGS sequence"/>
</dbReference>
<keyword evidence="3" id="KW-1185">Reference proteome</keyword>